<feature type="transmembrane region" description="Helical" evidence="8">
    <location>
        <begin position="381"/>
        <end position="401"/>
    </location>
</feature>
<feature type="transmembrane region" description="Helical" evidence="8">
    <location>
        <begin position="324"/>
        <end position="344"/>
    </location>
</feature>
<sequence length="525" mass="57607">MESIGIEKPAHTGKVPKALLLFLLLLAVALGIGLGSWGPLESSEARYAEIGREMLVSGDWLHPRLLGIYHFHKPPLTYWLTAVGLALTGSSVAGVRLLPVLDVLAQVVLVYGMGRLCFENNTRRALGAAILYGTFPVVWISALNVTTDGYLATWELVAAYGVLRHYHRGGWGGLYVFWGALGLAFLTKGPVGLLLPLMVVVGFYFRGQRARQPFTWHHAAGLALVIGVGLSWYGYLVAENPAFLRYFLVGHTVERFASAEAFGRARPWWFYLVLVPATSLPWSGLLLTRAVRTGWEALPPPWRSVWLWWVLVPVGFFSLSQSKLLLYVLPVFPGMALLTSYYLHQLPATGLARWSTGLLVFWTVVLLVLAALSLAAGLTHLVVPLPTIGVAALGVAGLVYLARYSRLAPEKRLLGGATVFMVALLLAAKPLLHTNELAFNGTQPVVAALQQAGLRGRPVLVYNELLPYLAFALGRVPVSLYAGNHNLVRETQFEAESRWRATWLDLSGPPPPRWTRCCGSAPCYW</sequence>
<feature type="transmembrane region" description="Helical" evidence="8">
    <location>
        <begin position="18"/>
        <end position="37"/>
    </location>
</feature>
<dbReference type="GO" id="GO:0010041">
    <property type="term" value="P:response to iron(III) ion"/>
    <property type="evidence" value="ECO:0007669"/>
    <property type="project" value="TreeGrafter"/>
</dbReference>
<evidence type="ECO:0000256" key="7">
    <source>
        <dbReference type="ARBA" id="ARBA00023136"/>
    </source>
</evidence>
<protein>
    <recommendedName>
        <fullName evidence="9">Glycosyltransferase RgtA/B/C/D-like domain-containing protein</fullName>
    </recommendedName>
</protein>
<dbReference type="PANTHER" id="PTHR33908">
    <property type="entry name" value="MANNOSYLTRANSFERASE YKCB-RELATED"/>
    <property type="match status" value="1"/>
</dbReference>
<gene>
    <name evidence="10" type="ORF">BEN47_17120</name>
</gene>
<evidence type="ECO:0000313" key="11">
    <source>
        <dbReference type="Proteomes" id="UP000176294"/>
    </source>
</evidence>
<feature type="domain" description="Glycosyltransferase RgtA/B/C/D-like" evidence="9">
    <location>
        <begin position="72"/>
        <end position="228"/>
    </location>
</feature>
<feature type="transmembrane region" description="Helical" evidence="8">
    <location>
        <begin position="300"/>
        <end position="318"/>
    </location>
</feature>
<feature type="transmembrane region" description="Helical" evidence="8">
    <location>
        <begin position="125"/>
        <end position="145"/>
    </location>
</feature>
<proteinExistence type="predicted"/>
<reference evidence="10 11" key="1">
    <citation type="submission" date="2016-08" db="EMBL/GenBank/DDBJ databases">
        <title>Hymenobacter coccineus sp. nov., Hymenobacter lapidarius sp. nov. and Hymenobacter glacialis sp. nov., isolated from Antarctic soil.</title>
        <authorList>
            <person name="Sedlacek I."/>
            <person name="Kralova S."/>
            <person name="Kyrova K."/>
            <person name="Maslanova I."/>
            <person name="Stankova E."/>
            <person name="Vrbovska V."/>
            <person name="Nemec M."/>
            <person name="Bartak M."/>
            <person name="Svec P."/>
            <person name="Busse H.-J."/>
            <person name="Pantucek R."/>
        </authorList>
    </citation>
    <scope>NUCLEOTIDE SEQUENCE [LARGE SCALE GENOMIC DNA]</scope>
    <source>
        <strain evidence="10 11">CCM 8643</strain>
    </source>
</reference>
<dbReference type="EMBL" id="MDZB01000126">
    <property type="protein sequence ID" value="OGX83948.1"/>
    <property type="molecule type" value="Genomic_DNA"/>
</dbReference>
<dbReference type="GO" id="GO:0016763">
    <property type="term" value="F:pentosyltransferase activity"/>
    <property type="evidence" value="ECO:0007669"/>
    <property type="project" value="TreeGrafter"/>
</dbReference>
<evidence type="ECO:0000256" key="5">
    <source>
        <dbReference type="ARBA" id="ARBA00022692"/>
    </source>
</evidence>
<keyword evidence="6 8" id="KW-1133">Transmembrane helix</keyword>
<feature type="transmembrane region" description="Helical" evidence="8">
    <location>
        <begin position="175"/>
        <end position="204"/>
    </location>
</feature>
<comment type="subcellular location">
    <subcellularLocation>
        <location evidence="1">Cell membrane</location>
        <topology evidence="1">Multi-pass membrane protein</topology>
    </subcellularLocation>
</comment>
<feature type="transmembrane region" description="Helical" evidence="8">
    <location>
        <begin position="268"/>
        <end position="288"/>
    </location>
</feature>
<dbReference type="InterPro" id="IPR038731">
    <property type="entry name" value="RgtA/B/C-like"/>
</dbReference>
<organism evidence="10 11">
    <name type="scientific">Hymenobacter lapidarius</name>
    <dbReference type="NCBI Taxonomy" id="1908237"/>
    <lineage>
        <taxon>Bacteria</taxon>
        <taxon>Pseudomonadati</taxon>
        <taxon>Bacteroidota</taxon>
        <taxon>Cytophagia</taxon>
        <taxon>Cytophagales</taxon>
        <taxon>Hymenobacteraceae</taxon>
        <taxon>Hymenobacter</taxon>
    </lineage>
</organism>
<dbReference type="PANTHER" id="PTHR33908:SF3">
    <property type="entry name" value="UNDECAPRENYL PHOSPHATE-ALPHA-4-AMINO-4-DEOXY-L-ARABINOSE ARABINOSYL TRANSFERASE"/>
    <property type="match status" value="1"/>
</dbReference>
<dbReference type="GO" id="GO:0005886">
    <property type="term" value="C:plasma membrane"/>
    <property type="evidence" value="ECO:0007669"/>
    <property type="project" value="UniProtKB-SubCell"/>
</dbReference>
<accession>A0A1G1SZ84</accession>
<evidence type="ECO:0000256" key="3">
    <source>
        <dbReference type="ARBA" id="ARBA00022676"/>
    </source>
</evidence>
<name>A0A1G1SZ84_9BACT</name>
<keyword evidence="4" id="KW-0808">Transferase</keyword>
<keyword evidence="2" id="KW-1003">Cell membrane</keyword>
<feature type="transmembrane region" description="Helical" evidence="8">
    <location>
        <begin position="413"/>
        <end position="432"/>
    </location>
</feature>
<keyword evidence="11" id="KW-1185">Reference proteome</keyword>
<evidence type="ECO:0000256" key="1">
    <source>
        <dbReference type="ARBA" id="ARBA00004651"/>
    </source>
</evidence>
<feature type="transmembrane region" description="Helical" evidence="8">
    <location>
        <begin position="216"/>
        <end position="235"/>
    </location>
</feature>
<dbReference type="RefSeq" id="WP_070729097.1">
    <property type="nucleotide sequence ID" value="NZ_MDZB01000126.1"/>
</dbReference>
<evidence type="ECO:0000313" key="10">
    <source>
        <dbReference type="EMBL" id="OGX83948.1"/>
    </source>
</evidence>
<dbReference type="Proteomes" id="UP000176294">
    <property type="component" value="Unassembled WGS sequence"/>
</dbReference>
<dbReference type="Pfam" id="PF13231">
    <property type="entry name" value="PMT_2"/>
    <property type="match status" value="1"/>
</dbReference>
<evidence type="ECO:0000259" key="9">
    <source>
        <dbReference type="Pfam" id="PF13231"/>
    </source>
</evidence>
<dbReference type="InterPro" id="IPR050297">
    <property type="entry name" value="LipidA_mod_glycosyltrf_83"/>
</dbReference>
<keyword evidence="3" id="KW-0328">Glycosyltransferase</keyword>
<keyword evidence="7 8" id="KW-0472">Membrane</keyword>
<dbReference type="GO" id="GO:0009103">
    <property type="term" value="P:lipopolysaccharide biosynthetic process"/>
    <property type="evidence" value="ECO:0007669"/>
    <property type="project" value="TreeGrafter"/>
</dbReference>
<keyword evidence="5 8" id="KW-0812">Transmembrane</keyword>
<evidence type="ECO:0000256" key="4">
    <source>
        <dbReference type="ARBA" id="ARBA00022679"/>
    </source>
</evidence>
<dbReference type="AlphaFoldDB" id="A0A1G1SZ84"/>
<comment type="caution">
    <text evidence="10">The sequence shown here is derived from an EMBL/GenBank/DDBJ whole genome shotgun (WGS) entry which is preliminary data.</text>
</comment>
<dbReference type="OrthoDB" id="9792789at2"/>
<evidence type="ECO:0000256" key="6">
    <source>
        <dbReference type="ARBA" id="ARBA00022989"/>
    </source>
</evidence>
<feature type="transmembrane region" description="Helical" evidence="8">
    <location>
        <begin position="356"/>
        <end position="375"/>
    </location>
</feature>
<evidence type="ECO:0000256" key="8">
    <source>
        <dbReference type="SAM" id="Phobius"/>
    </source>
</evidence>
<dbReference type="STRING" id="1908237.BEN47_17120"/>
<evidence type="ECO:0000256" key="2">
    <source>
        <dbReference type="ARBA" id="ARBA00022475"/>
    </source>
</evidence>